<dbReference type="PROSITE" id="PS01317">
    <property type="entry name" value="SSRP"/>
    <property type="match status" value="1"/>
</dbReference>
<sequence length="147" mass="16898">MTYATNKRARFDYEILETVEAGLMLSGQEVKSIRNGGAKLLGSFVTFHNNAAFLLNCHISKYRYAGKLENYVPDRSRKLLLTQKQIAYLEGKSHEAGLTIIPLSIYTKGPYLKVEIGVARGKKKFDKREKIKKREVQRERLRYLKNG</sequence>
<organism evidence="4 5">
    <name type="scientific">Candidatus Magasanikbacteria bacterium RIFCSPHIGHO2_02_FULL_47_14</name>
    <dbReference type="NCBI Taxonomy" id="1798680"/>
    <lineage>
        <taxon>Bacteria</taxon>
        <taxon>Candidatus Magasanikiibacteriota</taxon>
    </lineage>
</organism>
<dbReference type="HAMAP" id="MF_00023">
    <property type="entry name" value="SmpB"/>
    <property type="match status" value="1"/>
</dbReference>
<keyword evidence="1 3" id="KW-0963">Cytoplasm</keyword>
<accession>A0A1F6M9X7</accession>
<keyword evidence="2 3" id="KW-0694">RNA-binding</keyword>
<gene>
    <name evidence="3" type="primary">smpB</name>
    <name evidence="4" type="ORF">A3J66_00040</name>
</gene>
<dbReference type="Pfam" id="PF01668">
    <property type="entry name" value="SmpB"/>
    <property type="match status" value="1"/>
</dbReference>
<dbReference type="InterPro" id="IPR000037">
    <property type="entry name" value="SsrA-bd_prot"/>
</dbReference>
<comment type="similarity">
    <text evidence="3">Belongs to the SmpB family.</text>
</comment>
<comment type="caution">
    <text evidence="4">The sequence shown here is derived from an EMBL/GenBank/DDBJ whole genome shotgun (WGS) entry which is preliminary data.</text>
</comment>
<protein>
    <recommendedName>
        <fullName evidence="3">SsrA-binding protein</fullName>
    </recommendedName>
    <alternativeName>
        <fullName evidence="3">Small protein B</fullName>
    </alternativeName>
</protein>
<evidence type="ECO:0000256" key="1">
    <source>
        <dbReference type="ARBA" id="ARBA00022490"/>
    </source>
</evidence>
<dbReference type="PANTHER" id="PTHR30308">
    <property type="entry name" value="TMRNA-BINDING COMPONENT OF TRANS-TRANSLATION TAGGING COMPLEX"/>
    <property type="match status" value="1"/>
</dbReference>
<dbReference type="PANTHER" id="PTHR30308:SF2">
    <property type="entry name" value="SSRA-BINDING PROTEIN"/>
    <property type="match status" value="1"/>
</dbReference>
<evidence type="ECO:0000256" key="3">
    <source>
        <dbReference type="HAMAP-Rule" id="MF_00023"/>
    </source>
</evidence>
<dbReference type="GO" id="GO:0005829">
    <property type="term" value="C:cytosol"/>
    <property type="evidence" value="ECO:0007669"/>
    <property type="project" value="TreeGrafter"/>
</dbReference>
<dbReference type="EMBL" id="MFQB01000017">
    <property type="protein sequence ID" value="OGH68425.1"/>
    <property type="molecule type" value="Genomic_DNA"/>
</dbReference>
<dbReference type="GO" id="GO:0003723">
    <property type="term" value="F:RNA binding"/>
    <property type="evidence" value="ECO:0007669"/>
    <property type="project" value="UniProtKB-UniRule"/>
</dbReference>
<dbReference type="InterPro" id="IPR023620">
    <property type="entry name" value="SmpB"/>
</dbReference>
<dbReference type="GO" id="GO:0070930">
    <property type="term" value="P:trans-translation-dependent protein tagging"/>
    <property type="evidence" value="ECO:0007669"/>
    <property type="project" value="TreeGrafter"/>
</dbReference>
<comment type="subcellular location">
    <subcellularLocation>
        <location evidence="3">Cytoplasm</location>
    </subcellularLocation>
    <text evidence="3">The tmRNA-SmpB complex associates with stalled 70S ribosomes.</text>
</comment>
<dbReference type="Gene3D" id="2.40.280.10">
    <property type="match status" value="1"/>
</dbReference>
<name>A0A1F6M9X7_9BACT</name>
<dbReference type="Proteomes" id="UP000176282">
    <property type="component" value="Unassembled WGS sequence"/>
</dbReference>
<dbReference type="AlphaFoldDB" id="A0A1F6M9X7"/>
<comment type="function">
    <text evidence="3">Required for rescue of stalled ribosomes mediated by trans-translation. Binds to transfer-messenger RNA (tmRNA), required for stable association of tmRNA with ribosomes. tmRNA and SmpB together mimic tRNA shape, replacing the anticodon stem-loop with SmpB. tmRNA is encoded by the ssrA gene; the 2 termini fold to resemble tRNA(Ala) and it encodes a 'tag peptide', a short internal open reading frame. During trans-translation Ala-aminoacylated tmRNA acts like a tRNA, entering the A-site of stalled ribosomes, displacing the stalled mRNA. The ribosome then switches to translate the ORF on the tmRNA; the nascent peptide is terminated with the 'tag peptide' encoded by the tmRNA and targeted for degradation. The ribosome is freed to recommence translation, which seems to be the essential function of trans-translation.</text>
</comment>
<evidence type="ECO:0000313" key="4">
    <source>
        <dbReference type="EMBL" id="OGH68425.1"/>
    </source>
</evidence>
<dbReference type="NCBIfam" id="NF003843">
    <property type="entry name" value="PRK05422.1"/>
    <property type="match status" value="1"/>
</dbReference>
<reference evidence="4 5" key="1">
    <citation type="journal article" date="2016" name="Nat. Commun.">
        <title>Thousands of microbial genomes shed light on interconnected biogeochemical processes in an aquifer system.</title>
        <authorList>
            <person name="Anantharaman K."/>
            <person name="Brown C.T."/>
            <person name="Hug L.A."/>
            <person name="Sharon I."/>
            <person name="Castelle C.J."/>
            <person name="Probst A.J."/>
            <person name="Thomas B.C."/>
            <person name="Singh A."/>
            <person name="Wilkins M.J."/>
            <person name="Karaoz U."/>
            <person name="Brodie E.L."/>
            <person name="Williams K.H."/>
            <person name="Hubbard S.S."/>
            <person name="Banfield J.F."/>
        </authorList>
    </citation>
    <scope>NUCLEOTIDE SEQUENCE [LARGE SCALE GENOMIC DNA]</scope>
</reference>
<dbReference type="STRING" id="1798680.A3J66_00040"/>
<proteinExistence type="inferred from homology"/>
<evidence type="ECO:0000256" key="2">
    <source>
        <dbReference type="ARBA" id="ARBA00022884"/>
    </source>
</evidence>
<dbReference type="CDD" id="cd09294">
    <property type="entry name" value="SmpB"/>
    <property type="match status" value="1"/>
</dbReference>
<dbReference type="GO" id="GO:0070929">
    <property type="term" value="P:trans-translation"/>
    <property type="evidence" value="ECO:0007669"/>
    <property type="project" value="UniProtKB-UniRule"/>
</dbReference>
<evidence type="ECO:0000313" key="5">
    <source>
        <dbReference type="Proteomes" id="UP000176282"/>
    </source>
</evidence>
<dbReference type="NCBIfam" id="TIGR00086">
    <property type="entry name" value="smpB"/>
    <property type="match status" value="1"/>
</dbReference>
<dbReference type="InterPro" id="IPR020081">
    <property type="entry name" value="SsrA-bd_prot_CS"/>
</dbReference>
<dbReference type="SUPFAM" id="SSF74982">
    <property type="entry name" value="Small protein B (SmpB)"/>
    <property type="match status" value="1"/>
</dbReference>